<feature type="region of interest" description="Disordered" evidence="1">
    <location>
        <begin position="65"/>
        <end position="117"/>
    </location>
</feature>
<evidence type="ECO:0000313" key="3">
    <source>
        <dbReference type="Proteomes" id="UP000799291"/>
    </source>
</evidence>
<dbReference type="AlphaFoldDB" id="A0A6G1IEQ9"/>
<protein>
    <submittedName>
        <fullName evidence="2">Uncharacterized protein</fullName>
    </submittedName>
</protein>
<dbReference type="OrthoDB" id="5429427at2759"/>
<feature type="compositionally biased region" description="Polar residues" evidence="1">
    <location>
        <begin position="98"/>
        <end position="109"/>
    </location>
</feature>
<name>A0A6G1IEQ9_9PLEO</name>
<keyword evidence="3" id="KW-1185">Reference proteome</keyword>
<sequence length="443" mass="49706">MTSNNQDHPSSPTAPGVELVNSVGASVVESPSPDATTGLTKVEKVGIRRAKRGYKIARQDNINIRRAEKERKRRSSNKGVTVYNEEDVPTGASPNPPSTEIQIPGQTKNSNEKSKAPAELKIKDLPTVRQIHDAMPTDGIEIKELAKKFPNHIDHTNVNLFSQIVKAIGTVETKLWIKPLSQLPEQEFFDKIIQEAKRPPPPKPKLQINETIEQMLQDIAKVTFSEPEELVRGASKILPKFFYRDYENSATLSTFTSKHTHVKHRMASNLRLHEENAFQAIGNFSPTRDLTCHRIERHLRWQQKKDPSSYISAFGDIGNAVRRAQFHYSFAQGTHIGERITITAIGTADLVPITVRGRLQETIVTWTVHKDGILTWKTTSGEKVEERDVEIPCWVHKKAVPEDETPISVEQLAASGADVWLSITELRLCNLKVPATKGHHYDG</sequence>
<accession>A0A6G1IEQ9</accession>
<feature type="compositionally biased region" description="Polar residues" evidence="1">
    <location>
        <begin position="1"/>
        <end position="13"/>
    </location>
</feature>
<gene>
    <name evidence="2" type="ORF">K458DRAFT_396827</name>
</gene>
<proteinExistence type="predicted"/>
<evidence type="ECO:0000256" key="1">
    <source>
        <dbReference type="SAM" id="MobiDB-lite"/>
    </source>
</evidence>
<reference evidence="2" key="1">
    <citation type="journal article" date="2020" name="Stud. Mycol.">
        <title>101 Dothideomycetes genomes: a test case for predicting lifestyles and emergence of pathogens.</title>
        <authorList>
            <person name="Haridas S."/>
            <person name="Albert R."/>
            <person name="Binder M."/>
            <person name="Bloem J."/>
            <person name="Labutti K."/>
            <person name="Salamov A."/>
            <person name="Andreopoulos B."/>
            <person name="Baker S."/>
            <person name="Barry K."/>
            <person name="Bills G."/>
            <person name="Bluhm B."/>
            <person name="Cannon C."/>
            <person name="Castanera R."/>
            <person name="Culley D."/>
            <person name="Daum C."/>
            <person name="Ezra D."/>
            <person name="Gonzalez J."/>
            <person name="Henrissat B."/>
            <person name="Kuo A."/>
            <person name="Liang C."/>
            <person name="Lipzen A."/>
            <person name="Lutzoni F."/>
            <person name="Magnuson J."/>
            <person name="Mondo S."/>
            <person name="Nolan M."/>
            <person name="Ohm R."/>
            <person name="Pangilinan J."/>
            <person name="Park H.-J."/>
            <person name="Ramirez L."/>
            <person name="Alfaro M."/>
            <person name="Sun H."/>
            <person name="Tritt A."/>
            <person name="Yoshinaga Y."/>
            <person name="Zwiers L.-H."/>
            <person name="Turgeon B."/>
            <person name="Goodwin S."/>
            <person name="Spatafora J."/>
            <person name="Crous P."/>
            <person name="Grigoriev I."/>
        </authorList>
    </citation>
    <scope>NUCLEOTIDE SEQUENCE</scope>
    <source>
        <strain evidence="2">CBS 122367</strain>
    </source>
</reference>
<feature type="region of interest" description="Disordered" evidence="1">
    <location>
        <begin position="1"/>
        <end position="40"/>
    </location>
</feature>
<dbReference type="EMBL" id="MU005633">
    <property type="protein sequence ID" value="KAF2676520.1"/>
    <property type="molecule type" value="Genomic_DNA"/>
</dbReference>
<organism evidence="2 3">
    <name type="scientific">Lentithecium fluviatile CBS 122367</name>
    <dbReference type="NCBI Taxonomy" id="1168545"/>
    <lineage>
        <taxon>Eukaryota</taxon>
        <taxon>Fungi</taxon>
        <taxon>Dikarya</taxon>
        <taxon>Ascomycota</taxon>
        <taxon>Pezizomycotina</taxon>
        <taxon>Dothideomycetes</taxon>
        <taxon>Pleosporomycetidae</taxon>
        <taxon>Pleosporales</taxon>
        <taxon>Massarineae</taxon>
        <taxon>Lentitheciaceae</taxon>
        <taxon>Lentithecium</taxon>
    </lineage>
</organism>
<dbReference type="Proteomes" id="UP000799291">
    <property type="component" value="Unassembled WGS sequence"/>
</dbReference>
<evidence type="ECO:0000313" key="2">
    <source>
        <dbReference type="EMBL" id="KAF2676520.1"/>
    </source>
</evidence>